<keyword evidence="6" id="KW-1185">Reference proteome</keyword>
<protein>
    <recommendedName>
        <fullName evidence="4">CUB domain-containing protein</fullName>
    </recommendedName>
</protein>
<evidence type="ECO:0000259" key="4">
    <source>
        <dbReference type="PROSITE" id="PS01180"/>
    </source>
</evidence>
<keyword evidence="1" id="KW-1015">Disulfide bond</keyword>
<sequence length="65" mass="6892">MVRFYGVLAILLLVNGISADDQCGGIITVPPIGKAEIKSPNFPNNYPDNANCTFTITGPEGALIR</sequence>
<dbReference type="InterPro" id="IPR035914">
    <property type="entry name" value="Sperma_CUB_dom_sf"/>
</dbReference>
<dbReference type="Proteomes" id="UP000192578">
    <property type="component" value="Unassembled WGS sequence"/>
</dbReference>
<keyword evidence="3" id="KW-0732">Signal</keyword>
<dbReference type="OrthoDB" id="431034at2759"/>
<reference evidence="6" key="1">
    <citation type="submission" date="2017-01" db="EMBL/GenBank/DDBJ databases">
        <title>Comparative genomics of anhydrobiosis in the tardigrade Hypsibius dujardini.</title>
        <authorList>
            <person name="Yoshida Y."/>
            <person name="Koutsovoulos G."/>
            <person name="Laetsch D."/>
            <person name="Stevens L."/>
            <person name="Kumar S."/>
            <person name="Horikawa D."/>
            <person name="Ishino K."/>
            <person name="Komine S."/>
            <person name="Tomita M."/>
            <person name="Blaxter M."/>
            <person name="Arakawa K."/>
        </authorList>
    </citation>
    <scope>NUCLEOTIDE SEQUENCE [LARGE SCALE GENOMIC DNA]</scope>
    <source>
        <strain evidence="6">Z151</strain>
    </source>
</reference>
<comment type="caution">
    <text evidence="2">Lacks conserved residue(s) required for the propagation of feature annotation.</text>
</comment>
<feature type="domain" description="CUB" evidence="4">
    <location>
        <begin position="23"/>
        <end position="65"/>
    </location>
</feature>
<feature type="chain" id="PRO_5040908506" description="CUB domain-containing protein" evidence="3">
    <location>
        <begin position="20"/>
        <end position="65"/>
    </location>
</feature>
<dbReference type="Pfam" id="PF00431">
    <property type="entry name" value="CUB"/>
    <property type="match status" value="1"/>
</dbReference>
<evidence type="ECO:0000313" key="5">
    <source>
        <dbReference type="EMBL" id="OWA55651.1"/>
    </source>
</evidence>
<dbReference type="SUPFAM" id="SSF49854">
    <property type="entry name" value="Spermadhesin, CUB domain"/>
    <property type="match status" value="1"/>
</dbReference>
<dbReference type="Gene3D" id="2.60.120.290">
    <property type="entry name" value="Spermadhesin, CUB domain"/>
    <property type="match status" value="1"/>
</dbReference>
<feature type="signal peptide" evidence="3">
    <location>
        <begin position="1"/>
        <end position="19"/>
    </location>
</feature>
<accession>A0A9X6NML7</accession>
<organism evidence="5 6">
    <name type="scientific">Hypsibius exemplaris</name>
    <name type="common">Freshwater tardigrade</name>
    <dbReference type="NCBI Taxonomy" id="2072580"/>
    <lineage>
        <taxon>Eukaryota</taxon>
        <taxon>Metazoa</taxon>
        <taxon>Ecdysozoa</taxon>
        <taxon>Tardigrada</taxon>
        <taxon>Eutardigrada</taxon>
        <taxon>Parachela</taxon>
        <taxon>Hypsibioidea</taxon>
        <taxon>Hypsibiidae</taxon>
        <taxon>Hypsibius</taxon>
    </lineage>
</organism>
<feature type="non-terminal residue" evidence="5">
    <location>
        <position position="1"/>
    </location>
</feature>
<dbReference type="EMBL" id="MTYJ01001174">
    <property type="protein sequence ID" value="OWA55651.1"/>
    <property type="molecule type" value="Genomic_DNA"/>
</dbReference>
<proteinExistence type="predicted"/>
<dbReference type="CDD" id="cd00041">
    <property type="entry name" value="CUB"/>
    <property type="match status" value="1"/>
</dbReference>
<evidence type="ECO:0000256" key="2">
    <source>
        <dbReference type="PROSITE-ProRule" id="PRU00059"/>
    </source>
</evidence>
<name>A0A9X6NML7_HYPEX</name>
<comment type="caution">
    <text evidence="5">The sequence shown here is derived from an EMBL/GenBank/DDBJ whole genome shotgun (WGS) entry which is preliminary data.</text>
</comment>
<evidence type="ECO:0000256" key="3">
    <source>
        <dbReference type="SAM" id="SignalP"/>
    </source>
</evidence>
<dbReference type="PROSITE" id="PS01180">
    <property type="entry name" value="CUB"/>
    <property type="match status" value="1"/>
</dbReference>
<dbReference type="InterPro" id="IPR000859">
    <property type="entry name" value="CUB_dom"/>
</dbReference>
<evidence type="ECO:0000313" key="6">
    <source>
        <dbReference type="Proteomes" id="UP000192578"/>
    </source>
</evidence>
<gene>
    <name evidence="5" type="ORF">BV898_20039</name>
</gene>
<evidence type="ECO:0000256" key="1">
    <source>
        <dbReference type="ARBA" id="ARBA00023157"/>
    </source>
</evidence>
<dbReference type="AlphaFoldDB" id="A0A9X6NML7"/>